<dbReference type="EMBL" id="MRCU01000012">
    <property type="protein sequence ID" value="RKK09519.1"/>
    <property type="molecule type" value="Genomic_DNA"/>
</dbReference>
<dbReference type="PANTHER" id="PTHR31001:SF90">
    <property type="entry name" value="CENTROMERE DNA-BINDING PROTEIN COMPLEX CBF3 SUBUNIT B"/>
    <property type="match status" value="1"/>
</dbReference>
<evidence type="ECO:0000256" key="2">
    <source>
        <dbReference type="ARBA" id="ARBA00023242"/>
    </source>
</evidence>
<evidence type="ECO:0000256" key="1">
    <source>
        <dbReference type="ARBA" id="ARBA00004123"/>
    </source>
</evidence>
<comment type="subcellular location">
    <subcellularLocation>
        <location evidence="1">Nucleus</location>
    </subcellularLocation>
</comment>
<comment type="caution">
    <text evidence="4">The sequence shown here is derived from an EMBL/GenBank/DDBJ whole genome shotgun (WGS) entry which is preliminary data.</text>
</comment>
<dbReference type="GO" id="GO:0005634">
    <property type="term" value="C:nucleus"/>
    <property type="evidence" value="ECO:0007669"/>
    <property type="project" value="UniProtKB-SubCell"/>
</dbReference>
<protein>
    <recommendedName>
        <fullName evidence="3">Xylanolytic transcriptional activator regulatory domain-containing protein</fullName>
    </recommendedName>
</protein>
<proteinExistence type="predicted"/>
<feature type="domain" description="Xylanolytic transcriptional activator regulatory" evidence="3">
    <location>
        <begin position="170"/>
        <end position="390"/>
    </location>
</feature>
<name>A0A3L6MYM3_FUSOX</name>
<dbReference type="PANTHER" id="PTHR31001">
    <property type="entry name" value="UNCHARACTERIZED TRANSCRIPTIONAL REGULATORY PROTEIN"/>
    <property type="match status" value="1"/>
</dbReference>
<accession>A0A3L6MYM3</accession>
<dbReference type="GO" id="GO:0003677">
    <property type="term" value="F:DNA binding"/>
    <property type="evidence" value="ECO:0007669"/>
    <property type="project" value="InterPro"/>
</dbReference>
<dbReference type="AlphaFoldDB" id="A0A3L6MYM3"/>
<evidence type="ECO:0000313" key="4">
    <source>
        <dbReference type="EMBL" id="RKK09519.1"/>
    </source>
</evidence>
<dbReference type="GO" id="GO:0008270">
    <property type="term" value="F:zinc ion binding"/>
    <property type="evidence" value="ECO:0007669"/>
    <property type="project" value="InterPro"/>
</dbReference>
<dbReference type="Pfam" id="PF04082">
    <property type="entry name" value="Fungal_trans"/>
    <property type="match status" value="1"/>
</dbReference>
<evidence type="ECO:0000313" key="5">
    <source>
        <dbReference type="Proteomes" id="UP000270866"/>
    </source>
</evidence>
<keyword evidence="2" id="KW-0539">Nucleus</keyword>
<dbReference type="Proteomes" id="UP000270866">
    <property type="component" value="Unassembled WGS sequence"/>
</dbReference>
<gene>
    <name evidence="4" type="ORF">BFJ65_g15971</name>
</gene>
<dbReference type="InterPro" id="IPR007219">
    <property type="entry name" value="XnlR_reg_dom"/>
</dbReference>
<dbReference type="InterPro" id="IPR050613">
    <property type="entry name" value="Sec_Metabolite_Reg"/>
</dbReference>
<dbReference type="GO" id="GO:0006351">
    <property type="term" value="P:DNA-templated transcription"/>
    <property type="evidence" value="ECO:0007669"/>
    <property type="project" value="InterPro"/>
</dbReference>
<reference evidence="4 5" key="1">
    <citation type="journal article" date="2018" name="Sci. Rep.">
        <title>Characterisation of pathogen-specific regions and novel effector candidates in Fusarium oxysporum f. sp. cepae.</title>
        <authorList>
            <person name="Armitage A.D."/>
            <person name="Taylor A."/>
            <person name="Sobczyk M.K."/>
            <person name="Baxter L."/>
            <person name="Greenfield B.P."/>
            <person name="Bates H.J."/>
            <person name="Wilson F."/>
            <person name="Jackson A.C."/>
            <person name="Ott S."/>
            <person name="Harrison R.J."/>
            <person name="Clarkson J.P."/>
        </authorList>
    </citation>
    <scope>NUCLEOTIDE SEQUENCE [LARGE SCALE GENOMIC DNA]</scope>
    <source>
        <strain evidence="4 5">FoC_Fus2</strain>
    </source>
</reference>
<sequence>MTPPTTVQISNDELLKRLESLEALLTAQTQDQETAQPMRKLREDTNSQNLPPNALCMLSDVLVLERHCMSSKAGDSATLNSIVFYTCPIRLITRPYSFIFQNSSPPSAVAASEPIKCVWLPEREDTRRIVDKYLNDISFIHHVIHAPTVRRLVDHVHDAVGLGHQPPMGPVALLLAIFANATGLWTARDLSRNLFYSVSEAHSQASVWQKAGLDVLDHLQQHSHVSLEATQALVILCYSVVNLGGVSAMFRNLFSRAITMARELGLHCIDSPQRLLGAATPRYTALEAEIGRRVWWYLCSTDWILAGLSGTLGNVCMINSSQMAVKKPRNIDDVDLIEGEEIVDKPMDQPTCMSFYLQRIRIAEIFRASLEQTHFAALSPEAISSQQVQELDAQMARFWDGTPAILRLNHDLQTVSDNSNNMGIQRYVLHLFVHGQRCKIHLPYLARGVSYATSRAASVESARFIIRMDQHLGKEQANFASSRLRLSIVLHHIFLAFVVLLFDLCLDAERPTHINKSAEAAAAWKILQGAKAQLQQAEVLIEPLHRVMKRYNILHDDEEGVPGCRLADDNAQNAVLDSSLSEELGVCSSTATTEGPMQLVEDWNNLRVNLALSNNG</sequence>
<dbReference type="CDD" id="cd12148">
    <property type="entry name" value="fungal_TF_MHR"/>
    <property type="match status" value="1"/>
</dbReference>
<evidence type="ECO:0000259" key="3">
    <source>
        <dbReference type="Pfam" id="PF04082"/>
    </source>
</evidence>
<organism evidence="4 5">
    <name type="scientific">Fusarium oxysporum f. sp. cepae</name>
    <dbReference type="NCBI Taxonomy" id="396571"/>
    <lineage>
        <taxon>Eukaryota</taxon>
        <taxon>Fungi</taxon>
        <taxon>Dikarya</taxon>
        <taxon>Ascomycota</taxon>
        <taxon>Pezizomycotina</taxon>
        <taxon>Sordariomycetes</taxon>
        <taxon>Hypocreomycetidae</taxon>
        <taxon>Hypocreales</taxon>
        <taxon>Nectriaceae</taxon>
        <taxon>Fusarium</taxon>
        <taxon>Fusarium oxysporum species complex</taxon>
    </lineage>
</organism>